<feature type="transmembrane region" description="Helical" evidence="1">
    <location>
        <begin position="115"/>
        <end position="142"/>
    </location>
</feature>
<evidence type="ECO:0000256" key="1">
    <source>
        <dbReference type="SAM" id="Phobius"/>
    </source>
</evidence>
<sequence length="686" mass="80234">MSLVGVVKDYVESSSNGVFQTFFNNLHYCFLYLFTGQWYKDFTFFSIYIPETTSKIVREISLWDSPQSDFITTNTQIVTPPTFWTGIFNSLFLALPVSVSSWINTRRLVIQGIPAGIAANFGSISADILVLATVMCGARPIIFSWFNWSPWTFLIGLILVMSVLYEMTHEKNIRTIRQNESKRLIKICGLSFLLAWTQQATLFPYLKDVGLQIPSLNNVYLLGLTFGHFLWTTLYGILILTMTNIWMRWSPLPYTVWIKKLNFVMLSAIAALCISSVPYYAFDYVLTSGLGFVPDDQALVNSVFSHSLEKRRSDLIVNPTMWDRGPFEENMGYQGEAAWDQVERRLLRKKKNVLAQWLQKLSGESSELFVKGSPKVEANVDKFLDDLDLQKTKKYSSQVIPTRGDNLNVDPQFFVRNSKEEDQTDFRIQKANRFKSTYYGNPLYKNLLQLDIDQFLQGQPNTYILEPKEEKDLWERKNELFRYHNSLRKYKQNEWVYKYVDYSLQGNKSLSDRPIHQQYKGTLKVLRRLFHVSFNRQQNPYQLRVLSYDQPLYKDIKSNINQTNHEELNNFNGAPFLQNSTLHPMYFGWDENLRQLVLTTRSMSKEDTMYSFQAPVNSKSEKELILLKNWDKIKNKNQFYAFLSNPKSTRQEFTVWPRKIIDRDFQWIGLQNGGFSWPGNDNLKFN</sequence>
<feature type="transmembrane region" description="Helical" evidence="1">
    <location>
        <begin position="218"/>
        <end position="240"/>
    </location>
</feature>
<reference evidence="2" key="1">
    <citation type="journal article" date="2014" name="BMC Genomics">
        <title>Six newly sequenced chloroplast genomes from prasinophyte green algae provide insights into the relationships among prasinophyte lineages and the diversity of streamlined genome architecture in picoplanktonic species.</title>
        <authorList>
            <person name="Lemieux C."/>
            <person name="Otis C."/>
            <person name="Turmel M."/>
        </authorList>
    </citation>
    <scope>NUCLEOTIDE SEQUENCE</scope>
</reference>
<dbReference type="GeneID" id="20355965"/>
<proteinExistence type="predicted"/>
<feature type="transmembrane region" description="Helical" evidence="1">
    <location>
        <begin position="148"/>
        <end position="167"/>
    </location>
</feature>
<evidence type="ECO:0000313" key="2">
    <source>
        <dbReference type="EMBL" id="AID67653.1"/>
    </source>
</evidence>
<keyword evidence="1" id="KW-1133">Transmembrane helix</keyword>
<geneLocation type="chloroplast" evidence="2"/>
<feature type="transmembrane region" description="Helical" evidence="1">
    <location>
        <begin position="187"/>
        <end position="206"/>
    </location>
</feature>
<keyword evidence="2" id="KW-0934">Plastid</keyword>
<protein>
    <submittedName>
        <fullName evidence="2">Hypothetical chloroplast RF1</fullName>
    </submittedName>
</protein>
<accession>A0A088CIF2</accession>
<keyword evidence="2" id="KW-0150">Chloroplast</keyword>
<feature type="transmembrane region" description="Helical" evidence="1">
    <location>
        <begin position="261"/>
        <end position="282"/>
    </location>
</feature>
<keyword evidence="1" id="KW-0812">Transmembrane</keyword>
<organism evidence="2">
    <name type="scientific">Picocystis salinarum</name>
    <dbReference type="NCBI Taxonomy" id="88271"/>
    <lineage>
        <taxon>Eukaryota</taxon>
        <taxon>Viridiplantae</taxon>
        <taxon>Chlorophyta</taxon>
        <taxon>Picocystophyceae</taxon>
        <taxon>Picocystales</taxon>
        <taxon>Picocystaceae</taxon>
        <taxon>Picocystis</taxon>
    </lineage>
</organism>
<dbReference type="RefSeq" id="YP_009057795.1">
    <property type="nucleotide sequence ID" value="NC_024828.1"/>
</dbReference>
<keyword evidence="1" id="KW-0472">Membrane</keyword>
<name>A0A088CIF2_9CHLO</name>
<dbReference type="EMBL" id="KJ746599">
    <property type="protein sequence ID" value="AID67653.1"/>
    <property type="molecule type" value="Genomic_DNA"/>
</dbReference>
<feature type="transmembrane region" description="Helical" evidence="1">
    <location>
        <begin position="83"/>
        <end position="103"/>
    </location>
</feature>
<gene>
    <name evidence="2" type="primary">ycf1</name>
</gene>
<dbReference type="AlphaFoldDB" id="A0A088CIF2"/>